<dbReference type="OrthoDB" id="416454at2759"/>
<dbReference type="AlphaFoldDB" id="A0A6P8SJ64"/>
<evidence type="ECO:0000313" key="6">
    <source>
        <dbReference type="RefSeq" id="XP_033815413.1"/>
    </source>
</evidence>
<name>A0A6P8SJ64_GEOSA</name>
<dbReference type="Proteomes" id="UP000515159">
    <property type="component" value="Chromosome 9"/>
</dbReference>
<dbReference type="RefSeq" id="XP_033815414.1">
    <property type="nucleotide sequence ID" value="XM_033959523.1"/>
</dbReference>
<dbReference type="GeneID" id="117367179"/>
<evidence type="ECO:0000256" key="1">
    <source>
        <dbReference type="SAM" id="Coils"/>
    </source>
</evidence>
<feature type="region of interest" description="Disordered" evidence="2">
    <location>
        <begin position="597"/>
        <end position="623"/>
    </location>
</feature>
<evidence type="ECO:0000313" key="7">
    <source>
        <dbReference type="RefSeq" id="XP_033815414.1"/>
    </source>
</evidence>
<protein>
    <submittedName>
        <fullName evidence="4 5">Coiled-coil domain-containing protein 150 isoform X1</fullName>
    </submittedName>
</protein>
<dbReference type="RefSeq" id="XP_033815412.1">
    <property type="nucleotide sequence ID" value="XM_033959521.1"/>
</dbReference>
<accession>A0A6P8SJ64</accession>
<reference evidence="4 5" key="1">
    <citation type="submission" date="2025-04" db="UniProtKB">
        <authorList>
            <consortium name="RefSeq"/>
        </authorList>
    </citation>
    <scope>IDENTIFICATION</scope>
</reference>
<gene>
    <name evidence="4 5 6 7" type="primary">CCDC150</name>
</gene>
<dbReference type="KEGG" id="gsh:117367179"/>
<dbReference type="PANTHER" id="PTHR35352">
    <property type="entry name" value="COILED-COIL DOMAIN-CONTAINING PROTEIN 150"/>
    <property type="match status" value="1"/>
</dbReference>
<evidence type="ECO:0000256" key="2">
    <source>
        <dbReference type="SAM" id="MobiDB-lite"/>
    </source>
</evidence>
<dbReference type="RefSeq" id="XP_033815413.1">
    <property type="nucleotide sequence ID" value="XM_033959522.1"/>
</dbReference>
<keyword evidence="1" id="KW-0175">Coiled coil</keyword>
<organism evidence="3 4">
    <name type="scientific">Geotrypetes seraphini</name>
    <name type="common">Gaboon caecilian</name>
    <name type="synonym">Caecilia seraphini</name>
    <dbReference type="NCBI Taxonomy" id="260995"/>
    <lineage>
        <taxon>Eukaryota</taxon>
        <taxon>Metazoa</taxon>
        <taxon>Chordata</taxon>
        <taxon>Craniata</taxon>
        <taxon>Vertebrata</taxon>
        <taxon>Euteleostomi</taxon>
        <taxon>Amphibia</taxon>
        <taxon>Gymnophiona</taxon>
        <taxon>Geotrypetes</taxon>
    </lineage>
</organism>
<evidence type="ECO:0000313" key="5">
    <source>
        <dbReference type="RefSeq" id="XP_033815412.1"/>
    </source>
</evidence>
<evidence type="ECO:0000313" key="3">
    <source>
        <dbReference type="Proteomes" id="UP000515159"/>
    </source>
</evidence>
<dbReference type="RefSeq" id="XP_033815411.1">
    <property type="nucleotide sequence ID" value="XM_033959520.1"/>
</dbReference>
<feature type="coiled-coil region" evidence="1">
    <location>
        <begin position="116"/>
        <end position="350"/>
    </location>
</feature>
<dbReference type="CTD" id="284992"/>
<dbReference type="InterPro" id="IPR038807">
    <property type="entry name" value="CCDC150"/>
</dbReference>
<evidence type="ECO:0000313" key="4">
    <source>
        <dbReference type="RefSeq" id="XP_033815411.1"/>
    </source>
</evidence>
<keyword evidence="3" id="KW-1185">Reference proteome</keyword>
<sequence length="828" mass="96113">MARPVISPMNVHATAPETFSILQQRIRVAEEQAVSLIQDLEKLGVSRQSFQPSASEVPHPISPYQVRSAFVPESDMLWKNCESLVSQVCHMESVIQTLKLNIFRLHTEKELNPKQSAQLEKHLNMLQEEHAQELKEMQLEMMQLRQKLHEKSEEKEMVQDEKERLSAALEIATATKSDVTIAADLLRSTKNQISLRLQEVEEQLSQERSFRLSLEESQAAQLLSIQDMEKVVELERKEVQVLQQDCQSLRDEGQIFRHRLQTEEEKNRQLEEECKQLKSNLDAQDATICRLQEEEKNTLSSLNKENEDNMQLRFELASLREIAERLQALNEQLNNQCVELGASLQKITLETAKLIIDHQTILKAEQEQMIQKLHEQDILLDAARANITAELQNAHSERLNLEKELKSLHTQHTDCKRKACLAEEKLVTQKELQESTIAELERNLEVAREEEEKLLRQKELLAEEVESLRRALDVSQEGNKKLALSLEQVLKNNSSIKSKLSKTQDQLDSKNILQQHLEACREQVAEEAKMEAKLFSQHLESLKKQFQLEQAGARKAVQKDLAELRNALNEATSKSAELSRANRELHQKVANLGKTVSNQQVKLKSQKKQIQQQQQDAKTSSGQNIERMKEIETELKQMELVKEEYQKKNYEQLQKIQKFMMEMMSLQSEVQKLKESKQEAELESKEQESQLQVEKRQRLELENKCQILEDKVRQLKKLKEAMEYKLKAASKESEQISVNLEEAHCLFKTKFDNLQQELMKNQKWNKCEKCGGGIRVEERMKAALREGTKDSINEKLMKLPSHSLLNHWETKQELKLISRTYLGDLDRK</sequence>
<proteinExistence type="predicted"/>
<dbReference type="PANTHER" id="PTHR35352:SF1">
    <property type="entry name" value="COILED-COIL DOMAIN-CONTAINING PROTEIN 150"/>
    <property type="match status" value="1"/>
</dbReference>